<keyword evidence="2" id="KW-0808">Transferase</keyword>
<sequence>MEVVRLTVEECQKLGVKVIWFDARVEAVPFYGKFGFMTEGDRFYKSGIPYVKMVESLI</sequence>
<dbReference type="SUPFAM" id="SSF55729">
    <property type="entry name" value="Acyl-CoA N-acyltransferases (Nat)"/>
    <property type="match status" value="1"/>
</dbReference>
<keyword evidence="3" id="KW-1185">Reference proteome</keyword>
<dbReference type="Pfam" id="PF13673">
    <property type="entry name" value="Acetyltransf_10"/>
    <property type="match status" value="1"/>
</dbReference>
<evidence type="ECO:0000313" key="3">
    <source>
        <dbReference type="Proteomes" id="UP001273505"/>
    </source>
</evidence>
<keyword evidence="2" id="KW-0012">Acyltransferase</keyword>
<dbReference type="Proteomes" id="UP001273505">
    <property type="component" value="Unassembled WGS sequence"/>
</dbReference>
<protein>
    <submittedName>
        <fullName evidence="2">GNAT family N-acetyltransferase</fullName>
        <ecNumber evidence="2">2.3.1.-</ecNumber>
    </submittedName>
</protein>
<evidence type="ECO:0000259" key="1">
    <source>
        <dbReference type="Pfam" id="PF13673"/>
    </source>
</evidence>
<gene>
    <name evidence="2" type="ORF">SCD92_19165</name>
</gene>
<dbReference type="Gene3D" id="3.40.630.30">
    <property type="match status" value="1"/>
</dbReference>
<reference evidence="2 3" key="1">
    <citation type="submission" date="2023-11" db="EMBL/GenBank/DDBJ databases">
        <title>Gilvimarinus fulvus sp. nov., isolated from the surface of Kelp.</title>
        <authorList>
            <person name="Sun Y.Y."/>
            <person name="Gong Y."/>
            <person name="Du Z.J."/>
        </authorList>
    </citation>
    <scope>NUCLEOTIDE SEQUENCE [LARGE SCALE GENOMIC DNA]</scope>
    <source>
        <strain evidence="2 3">SDUM040013</strain>
    </source>
</reference>
<dbReference type="EMBL" id="JAXAFO010000066">
    <property type="protein sequence ID" value="MDX6851498.1"/>
    <property type="molecule type" value="Genomic_DNA"/>
</dbReference>
<proteinExistence type="predicted"/>
<evidence type="ECO:0000313" key="2">
    <source>
        <dbReference type="EMBL" id="MDX6851498.1"/>
    </source>
</evidence>
<organism evidence="2 3">
    <name type="scientific">Gilvimarinus gilvus</name>
    <dbReference type="NCBI Taxonomy" id="3058038"/>
    <lineage>
        <taxon>Bacteria</taxon>
        <taxon>Pseudomonadati</taxon>
        <taxon>Pseudomonadota</taxon>
        <taxon>Gammaproteobacteria</taxon>
        <taxon>Cellvibrionales</taxon>
        <taxon>Cellvibrionaceae</taxon>
        <taxon>Gilvimarinus</taxon>
    </lineage>
</organism>
<dbReference type="EC" id="2.3.1.-" evidence="2"/>
<comment type="caution">
    <text evidence="2">The sequence shown here is derived from an EMBL/GenBank/DDBJ whole genome shotgun (WGS) entry which is preliminary data.</text>
</comment>
<dbReference type="RefSeq" id="WP_302721193.1">
    <property type="nucleotide sequence ID" value="NZ_JAULRU010000258.1"/>
</dbReference>
<feature type="domain" description="N-acetyltransferase" evidence="1">
    <location>
        <begin position="9"/>
        <end position="54"/>
    </location>
</feature>
<dbReference type="GO" id="GO:0016746">
    <property type="term" value="F:acyltransferase activity"/>
    <property type="evidence" value="ECO:0007669"/>
    <property type="project" value="UniProtKB-KW"/>
</dbReference>
<name>A0ABU4S6G4_9GAMM</name>
<dbReference type="InterPro" id="IPR016181">
    <property type="entry name" value="Acyl_CoA_acyltransferase"/>
</dbReference>
<dbReference type="InterPro" id="IPR000182">
    <property type="entry name" value="GNAT_dom"/>
</dbReference>
<accession>A0ABU4S6G4</accession>